<protein>
    <submittedName>
        <fullName evidence="1">Uncharacterized protein</fullName>
    </submittedName>
</protein>
<dbReference type="EMBL" id="LFIV01000087">
    <property type="protein sequence ID" value="KZL70536.1"/>
    <property type="molecule type" value="Genomic_DNA"/>
</dbReference>
<dbReference type="AlphaFoldDB" id="A0A161WHW4"/>
<proteinExistence type="predicted"/>
<evidence type="ECO:0000313" key="2">
    <source>
        <dbReference type="Proteomes" id="UP000076552"/>
    </source>
</evidence>
<reference evidence="1 2" key="1">
    <citation type="submission" date="2015-06" db="EMBL/GenBank/DDBJ databases">
        <title>Survival trade-offs in plant roots during colonization by closely related pathogenic and mutualistic fungi.</title>
        <authorList>
            <person name="Hacquard S."/>
            <person name="Kracher B."/>
            <person name="Hiruma K."/>
            <person name="Weinman A."/>
            <person name="Muench P."/>
            <person name="Garrido Oter R."/>
            <person name="Ver Loren van Themaat E."/>
            <person name="Dallerey J.-F."/>
            <person name="Damm U."/>
            <person name="Henrissat B."/>
            <person name="Lespinet O."/>
            <person name="Thon M."/>
            <person name="Kemen E."/>
            <person name="McHardy A.C."/>
            <person name="Schulze-Lefert P."/>
            <person name="O'Connell R.J."/>
        </authorList>
    </citation>
    <scope>NUCLEOTIDE SEQUENCE [LARGE SCALE GENOMIC DNA]</scope>
    <source>
        <strain evidence="1 2">0861</strain>
    </source>
</reference>
<sequence>MISVGTITISCLTCVGCGSCFCPSKHAKEPMSELQVSAVEQAPSEASQGEVETRKELISLAEVVARSERRGNGEGG</sequence>
<name>A0A161WHW4_9PEZI</name>
<dbReference type="Proteomes" id="UP000076552">
    <property type="component" value="Unassembled WGS sequence"/>
</dbReference>
<organism evidence="1 2">
    <name type="scientific">Colletotrichum tofieldiae</name>
    <dbReference type="NCBI Taxonomy" id="708197"/>
    <lineage>
        <taxon>Eukaryota</taxon>
        <taxon>Fungi</taxon>
        <taxon>Dikarya</taxon>
        <taxon>Ascomycota</taxon>
        <taxon>Pezizomycotina</taxon>
        <taxon>Sordariomycetes</taxon>
        <taxon>Hypocreomycetidae</taxon>
        <taxon>Glomerellales</taxon>
        <taxon>Glomerellaceae</taxon>
        <taxon>Colletotrichum</taxon>
        <taxon>Colletotrichum spaethianum species complex</taxon>
    </lineage>
</organism>
<keyword evidence="2" id="KW-1185">Reference proteome</keyword>
<comment type="caution">
    <text evidence="1">The sequence shown here is derived from an EMBL/GenBank/DDBJ whole genome shotgun (WGS) entry which is preliminary data.</text>
</comment>
<evidence type="ECO:0000313" key="1">
    <source>
        <dbReference type="EMBL" id="KZL70536.1"/>
    </source>
</evidence>
<gene>
    <name evidence="1" type="ORF">CT0861_09877</name>
</gene>
<accession>A0A161WHW4</accession>